<dbReference type="InterPro" id="IPR029071">
    <property type="entry name" value="Ubiquitin-like_domsf"/>
</dbReference>
<feature type="binding site" evidence="9">
    <location>
        <begin position="927"/>
        <end position="933"/>
    </location>
    <ligand>
        <name>substrate</name>
    </ligand>
</feature>
<reference evidence="16" key="1">
    <citation type="submission" date="2011-07" db="EMBL/GenBank/DDBJ databases">
        <authorList>
            <consortium name="Caenorhabditis brenneri Sequencing and Analysis Consortium"/>
            <person name="Wilson R.K."/>
        </authorList>
    </citation>
    <scope>NUCLEOTIDE SEQUENCE [LARGE SCALE GENOMIC DNA]</scope>
    <source>
        <strain evidence="16">PB2801</strain>
    </source>
</reference>
<feature type="compositionally biased region" description="Low complexity" evidence="10">
    <location>
        <begin position="575"/>
        <end position="586"/>
    </location>
</feature>
<dbReference type="CDD" id="cd06706">
    <property type="entry name" value="PDZ_PTPN3-4-like"/>
    <property type="match status" value="1"/>
</dbReference>
<gene>
    <name evidence="15" type="ORF">CAEBREN_31589</name>
</gene>
<dbReference type="Pfam" id="PF00373">
    <property type="entry name" value="FERM_M"/>
    <property type="match status" value="1"/>
</dbReference>
<feature type="domain" description="FERM" evidence="13">
    <location>
        <begin position="1"/>
        <end position="266"/>
    </location>
</feature>
<feature type="region of interest" description="Disordered" evidence="10">
    <location>
        <begin position="413"/>
        <end position="432"/>
    </location>
</feature>
<accession>G0N5R3</accession>
<dbReference type="SUPFAM" id="SSF50729">
    <property type="entry name" value="PH domain-like"/>
    <property type="match status" value="1"/>
</dbReference>
<feature type="compositionally biased region" description="Polar residues" evidence="10">
    <location>
        <begin position="422"/>
        <end position="432"/>
    </location>
</feature>
<dbReference type="SMART" id="SM00228">
    <property type="entry name" value="PDZ"/>
    <property type="match status" value="1"/>
</dbReference>
<comment type="catalytic activity">
    <reaction evidence="7">
        <text>O-phospho-L-tyrosyl-[protein] + H2O = L-tyrosyl-[protein] + phosphate</text>
        <dbReference type="Rhea" id="RHEA:10684"/>
        <dbReference type="Rhea" id="RHEA-COMP:10136"/>
        <dbReference type="Rhea" id="RHEA-COMP:20101"/>
        <dbReference type="ChEBI" id="CHEBI:15377"/>
        <dbReference type="ChEBI" id="CHEBI:43474"/>
        <dbReference type="ChEBI" id="CHEBI:46858"/>
        <dbReference type="ChEBI" id="CHEBI:61978"/>
        <dbReference type="EC" id="3.1.3.48"/>
    </reaction>
</comment>
<dbReference type="PANTHER" id="PTHR45706">
    <property type="entry name" value="TYROSINE-PROTEIN PHOSPHATASE"/>
    <property type="match status" value="1"/>
</dbReference>
<dbReference type="FunFam" id="2.30.29.30:FF:000002">
    <property type="entry name" value="Band 4.1-like protein 5 isoform 1"/>
    <property type="match status" value="1"/>
</dbReference>
<feature type="compositionally biased region" description="Polar residues" evidence="10">
    <location>
        <begin position="474"/>
        <end position="491"/>
    </location>
</feature>
<dbReference type="InterPro" id="IPR016130">
    <property type="entry name" value="Tyr_Pase_AS"/>
</dbReference>
<dbReference type="PANTHER" id="PTHR45706:SF4">
    <property type="entry name" value="TYROSINE-PROTEIN PHOSPHATASE"/>
    <property type="match status" value="1"/>
</dbReference>
<dbReference type="STRING" id="135651.G0N5R3"/>
<dbReference type="InterPro" id="IPR029021">
    <property type="entry name" value="Prot-tyrosine_phosphatase-like"/>
</dbReference>
<sequence>MRLGSNSYDVQRTEAFGQAPVKTPPPNQISSSTQQKKWLDPSKNLRKQMVCPPYHLFFRVKFYVRDPNRLRDEFTRFQFYQQVRQNLEEGRLPCNEGSLALLASYVVQAEVGDYEEKTHGMSRTCLCYKIQFATLPDDFSDRVAELHQLHTGQTPDIAEQNFLDHARRLEMYGMDVYDGRDANHLPIEIGVGAVGIKVFHEGIKMNEYAWARIRKLSFKKKQFQVLVANEDGVSETIMIFNIMSSKICKLLWKCCIEQHTFFRLKTPPKTPQRKVFNFGSKFRYSGRTEYQTLEENEHRKSAGHRNFHRSLSKSSFLRSTFSGNTQSIDSSRYTNTTTTDSPELPSRLVSFFHFPLSLYIHKSHLACSLSHSGQLLARRLLSAARHDTDSSDALGYASDGAVVCAPLTTPLSPRRTRDYATDSESSAPSLRQQRLSKEAIYYGTQESCDEKSWTPSMACTSTSPGIHATASVRPATSGTPNGASRKATSGYSAYGYSNSTQTQQPTSTTNANYSPYLNGTISRSSGVAVAKAARGGLPPTSQQSYNTSSPRNSVASYSSFASAGIGGSPPRSRRSPQSNKSSSPVGEDQVVTIKMRPDRHGRFGFNVKGGADQNYPVIVSRVAPNSSADKCQPRLNEGDQVLFIDGRDVSTMSHDHVVQFIRSARSGANGGELHLTIRPNVYRLGEELEEPDSNMVPEPARVADSVPRSDKLSQSLHLLEDSLATGKVVDQFEMLYRKKPGLAMNICRLTANLSKNRYRDVCPYDETRVILQTSGSGDYINANFVNMEIPSSGIINRYIACQGPLAHTSGDFWLMVWEQLCTTIVMLTTLTERGRVKCHQYWPRLYETQEYGRLMIRCIKDKQTTNCCYREFSIRDRTTNEERRVTQMQYIAWPDHGVPDDPKHFIQFVDEVRKARQGSVDPIVVHCSAGIGRTGVLILMETAACLVESNEPVYPLDIVRTMRDQRAMLIQTPGQYTFVCDSILRAYNDGTIKPLAEYQKR</sequence>
<dbReference type="PRINTS" id="PR00935">
    <property type="entry name" value="BAND41"/>
</dbReference>
<dbReference type="GO" id="GO:0008092">
    <property type="term" value="F:cytoskeletal protein binding"/>
    <property type="evidence" value="ECO:0007669"/>
    <property type="project" value="InterPro"/>
</dbReference>
<dbReference type="SUPFAM" id="SSF54236">
    <property type="entry name" value="Ubiquitin-like"/>
    <property type="match status" value="1"/>
</dbReference>
<evidence type="ECO:0000259" key="14">
    <source>
        <dbReference type="PROSITE" id="PS50106"/>
    </source>
</evidence>
<dbReference type="InterPro" id="IPR012151">
    <property type="entry name" value="Tyr_Pase_non-rcpt_typ-3/4"/>
</dbReference>
<evidence type="ECO:0000256" key="5">
    <source>
        <dbReference type="ARBA" id="ARBA00022912"/>
    </source>
</evidence>
<evidence type="ECO:0000259" key="11">
    <source>
        <dbReference type="PROSITE" id="PS50055"/>
    </source>
</evidence>
<evidence type="ECO:0000256" key="2">
    <source>
        <dbReference type="ARBA" id="ARBA00009649"/>
    </source>
</evidence>
<organism evidence="16">
    <name type="scientific">Caenorhabditis brenneri</name>
    <name type="common">Nematode worm</name>
    <dbReference type="NCBI Taxonomy" id="135651"/>
    <lineage>
        <taxon>Eukaryota</taxon>
        <taxon>Metazoa</taxon>
        <taxon>Ecdysozoa</taxon>
        <taxon>Nematoda</taxon>
        <taxon>Chromadorea</taxon>
        <taxon>Rhabditida</taxon>
        <taxon>Rhabditina</taxon>
        <taxon>Rhabditomorpha</taxon>
        <taxon>Rhabditoidea</taxon>
        <taxon>Rhabditidae</taxon>
        <taxon>Peloderinae</taxon>
        <taxon>Caenorhabditis</taxon>
    </lineage>
</organism>
<dbReference type="AlphaFoldDB" id="G0N5R3"/>
<dbReference type="SUPFAM" id="SSF47031">
    <property type="entry name" value="Second domain of FERM"/>
    <property type="match status" value="1"/>
</dbReference>
<feature type="domain" description="Tyrosine-protein phosphatase" evidence="11">
    <location>
        <begin position="728"/>
        <end position="986"/>
    </location>
</feature>
<dbReference type="CDD" id="cd14541">
    <property type="entry name" value="PTPc-N3_4"/>
    <property type="match status" value="1"/>
</dbReference>
<dbReference type="Pfam" id="PF09380">
    <property type="entry name" value="FERM_C"/>
    <property type="match status" value="1"/>
</dbReference>
<feature type="compositionally biased region" description="Polar residues" evidence="10">
    <location>
        <begin position="539"/>
        <end position="561"/>
    </location>
</feature>
<dbReference type="FunFam" id="2.30.42.10:FF:000045">
    <property type="entry name" value="Tyrosine-protein phosphatase non-receptor type"/>
    <property type="match status" value="1"/>
</dbReference>
<dbReference type="InterPro" id="IPR018980">
    <property type="entry name" value="FERM_PH-like_C"/>
</dbReference>
<dbReference type="SMART" id="SM01195">
    <property type="entry name" value="FA"/>
    <property type="match status" value="1"/>
</dbReference>
<dbReference type="OrthoDB" id="5854685at2759"/>
<dbReference type="InterPro" id="IPR001478">
    <property type="entry name" value="PDZ"/>
</dbReference>
<dbReference type="InterPro" id="IPR019747">
    <property type="entry name" value="FERM_CS"/>
</dbReference>
<dbReference type="Gene3D" id="3.90.190.10">
    <property type="entry name" value="Protein tyrosine phosphatase superfamily"/>
    <property type="match status" value="1"/>
</dbReference>
<comment type="subcellular location">
    <subcellularLocation>
        <location evidence="1 7">Cytoplasm</location>
        <location evidence="1 7">Cytoskeleton</location>
    </subcellularLocation>
</comment>
<keyword evidence="4 7" id="KW-0378">Hydrolase</keyword>
<dbReference type="FunCoup" id="G0N5R3">
    <property type="interactions" value="2606"/>
</dbReference>
<dbReference type="EC" id="3.1.3.48" evidence="7"/>
<feature type="binding site" evidence="9">
    <location>
        <position position="895"/>
    </location>
    <ligand>
        <name>substrate</name>
    </ligand>
</feature>
<dbReference type="SUPFAM" id="SSF50156">
    <property type="entry name" value="PDZ domain-like"/>
    <property type="match status" value="1"/>
</dbReference>
<evidence type="ECO:0000256" key="1">
    <source>
        <dbReference type="ARBA" id="ARBA00004245"/>
    </source>
</evidence>
<dbReference type="SMART" id="SM00295">
    <property type="entry name" value="B41"/>
    <property type="match status" value="1"/>
</dbReference>
<dbReference type="eggNOG" id="KOG0792">
    <property type="taxonomic scope" value="Eukaryota"/>
</dbReference>
<dbReference type="PROSITE" id="PS50106">
    <property type="entry name" value="PDZ"/>
    <property type="match status" value="1"/>
</dbReference>
<dbReference type="PROSITE" id="PS00660">
    <property type="entry name" value="FERM_1"/>
    <property type="match status" value="1"/>
</dbReference>
<feature type="region of interest" description="Disordered" evidence="10">
    <location>
        <begin position="14"/>
        <end position="37"/>
    </location>
</feature>
<dbReference type="PROSITE" id="PS50056">
    <property type="entry name" value="TYR_PHOSPHATASE_2"/>
    <property type="match status" value="1"/>
</dbReference>
<evidence type="ECO:0000256" key="6">
    <source>
        <dbReference type="ARBA" id="ARBA00023212"/>
    </source>
</evidence>
<feature type="region of interest" description="Disordered" evidence="10">
    <location>
        <begin position="464"/>
        <end position="514"/>
    </location>
</feature>
<dbReference type="Gene3D" id="3.10.20.90">
    <property type="entry name" value="Phosphatidylinositol 3-kinase Catalytic Subunit, Chain A, domain 1"/>
    <property type="match status" value="1"/>
</dbReference>
<dbReference type="SMART" id="SM01196">
    <property type="entry name" value="FERM_C"/>
    <property type="match status" value="1"/>
</dbReference>
<dbReference type="SUPFAM" id="SSF52799">
    <property type="entry name" value="(Phosphotyrosine protein) phosphatases II"/>
    <property type="match status" value="1"/>
</dbReference>
<name>G0N5R3_CAEBE</name>
<dbReference type="InterPro" id="IPR000299">
    <property type="entry name" value="FERM_domain"/>
</dbReference>
<dbReference type="InterPro" id="IPR041783">
    <property type="entry name" value="PTPN3/4_FERM_C"/>
</dbReference>
<dbReference type="Pfam" id="PF00102">
    <property type="entry name" value="Y_phosphatase"/>
    <property type="match status" value="1"/>
</dbReference>
<dbReference type="InParanoid" id="G0N5R3"/>
<dbReference type="InterPro" id="IPR035963">
    <property type="entry name" value="FERM_2"/>
</dbReference>
<feature type="region of interest" description="Disordered" evidence="10">
    <location>
        <begin position="532"/>
        <end position="590"/>
    </location>
</feature>
<evidence type="ECO:0000256" key="9">
    <source>
        <dbReference type="PIRSR" id="PIRSR000927-2"/>
    </source>
</evidence>
<feature type="compositionally biased region" description="Low complexity" evidence="10">
    <location>
        <begin position="497"/>
        <end position="512"/>
    </location>
</feature>
<dbReference type="CDD" id="cd13189">
    <property type="entry name" value="FERM_C_PTPN4_PTPN3_like"/>
    <property type="match status" value="1"/>
</dbReference>
<dbReference type="InterPro" id="IPR036034">
    <property type="entry name" value="PDZ_sf"/>
</dbReference>
<dbReference type="InterPro" id="IPR014352">
    <property type="entry name" value="FERM/acyl-CoA-bd_prot_sf"/>
</dbReference>
<dbReference type="EMBL" id="GL379840">
    <property type="protein sequence ID" value="EGT53294.1"/>
    <property type="molecule type" value="Genomic_DNA"/>
</dbReference>
<dbReference type="Gene3D" id="2.30.42.10">
    <property type="match status" value="1"/>
</dbReference>
<dbReference type="Gene3D" id="1.20.80.10">
    <property type="match status" value="1"/>
</dbReference>
<dbReference type="PRINTS" id="PR00700">
    <property type="entry name" value="PRTYPHPHTASE"/>
</dbReference>
<protein>
    <recommendedName>
        <fullName evidence="7">Tyrosine-protein phosphatase</fullName>
        <ecNumber evidence="7">3.1.3.48</ecNumber>
    </recommendedName>
</protein>
<keyword evidence="16" id="KW-1185">Reference proteome</keyword>
<feature type="domain" description="PDZ" evidence="14">
    <location>
        <begin position="592"/>
        <end position="664"/>
    </location>
</feature>
<feature type="active site" description="Phosphocysteine intermediate" evidence="8">
    <location>
        <position position="927"/>
    </location>
</feature>
<dbReference type="FunFam" id="3.90.190.10:FF:000023">
    <property type="entry name" value="Tyrosine-protein phosphatase non-receptor type"/>
    <property type="match status" value="1"/>
</dbReference>
<feature type="domain" description="Tyrosine specific protein phosphatases" evidence="12">
    <location>
        <begin position="903"/>
        <end position="977"/>
    </location>
</feature>
<dbReference type="InterPro" id="IPR019749">
    <property type="entry name" value="Band_41_domain"/>
</dbReference>
<proteinExistence type="inferred from homology"/>
<dbReference type="GO" id="GO:0004725">
    <property type="term" value="F:protein tyrosine phosphatase activity"/>
    <property type="evidence" value="ECO:0007669"/>
    <property type="project" value="UniProtKB-EC"/>
</dbReference>
<evidence type="ECO:0000256" key="3">
    <source>
        <dbReference type="ARBA" id="ARBA00022490"/>
    </source>
</evidence>
<evidence type="ECO:0000259" key="13">
    <source>
        <dbReference type="PROSITE" id="PS50057"/>
    </source>
</evidence>
<dbReference type="InterPro" id="IPR014847">
    <property type="entry name" value="FA"/>
</dbReference>
<dbReference type="InterPro" id="IPR003595">
    <property type="entry name" value="Tyr_Pase_cat"/>
</dbReference>
<dbReference type="SMART" id="SM00194">
    <property type="entry name" value="PTPc"/>
    <property type="match status" value="1"/>
</dbReference>
<evidence type="ECO:0000256" key="4">
    <source>
        <dbReference type="ARBA" id="ARBA00022801"/>
    </source>
</evidence>
<dbReference type="PROSITE" id="PS50055">
    <property type="entry name" value="TYR_PHOSPHATASE_PTP"/>
    <property type="match status" value="1"/>
</dbReference>
<dbReference type="HOGENOM" id="CLU_001645_7_0_1"/>
<keyword evidence="5 7" id="KW-0904">Protein phosphatase</keyword>
<comment type="similarity">
    <text evidence="2 7">Belongs to the protein-tyrosine phosphatase family. Non-receptor class subfamily.</text>
</comment>
<dbReference type="PROSITE" id="PS50057">
    <property type="entry name" value="FERM_3"/>
    <property type="match status" value="1"/>
</dbReference>
<dbReference type="Gene3D" id="2.30.29.30">
    <property type="entry name" value="Pleckstrin-homology domain (PH domain)/Phosphotyrosine-binding domain (PTB)"/>
    <property type="match status" value="1"/>
</dbReference>
<dbReference type="PIRSF" id="PIRSF000927">
    <property type="entry name" value="Tyr-Ptase_nr3"/>
    <property type="match status" value="1"/>
</dbReference>
<evidence type="ECO:0000313" key="16">
    <source>
        <dbReference type="Proteomes" id="UP000008068"/>
    </source>
</evidence>
<feature type="binding site" evidence="9">
    <location>
        <position position="971"/>
    </location>
    <ligand>
        <name>substrate</name>
    </ligand>
</feature>
<evidence type="ECO:0000256" key="8">
    <source>
        <dbReference type="PIRSR" id="PIRSR000927-1"/>
    </source>
</evidence>
<dbReference type="InterPro" id="IPR000387">
    <property type="entry name" value="Tyr_Pase_dom"/>
</dbReference>
<dbReference type="CDD" id="cd14473">
    <property type="entry name" value="FERM_B-lobe"/>
    <property type="match status" value="1"/>
</dbReference>
<dbReference type="GO" id="GO:0005856">
    <property type="term" value="C:cytoskeleton"/>
    <property type="evidence" value="ECO:0007669"/>
    <property type="project" value="UniProtKB-SubCell"/>
</dbReference>
<dbReference type="InterPro" id="IPR011993">
    <property type="entry name" value="PH-like_dom_sf"/>
</dbReference>
<keyword evidence="6 7" id="KW-0206">Cytoskeleton</keyword>
<dbReference type="Pfam" id="PF00595">
    <property type="entry name" value="PDZ"/>
    <property type="match status" value="1"/>
</dbReference>
<dbReference type="Proteomes" id="UP000008068">
    <property type="component" value="Unassembled WGS sequence"/>
</dbReference>
<dbReference type="InterPro" id="IPR019748">
    <property type="entry name" value="FERM_central"/>
</dbReference>
<dbReference type="InterPro" id="IPR000242">
    <property type="entry name" value="PTP_cat"/>
</dbReference>
<evidence type="ECO:0000313" key="15">
    <source>
        <dbReference type="EMBL" id="EGT53294.1"/>
    </source>
</evidence>
<keyword evidence="3 7" id="KW-0963">Cytoplasm</keyword>
<evidence type="ECO:0000256" key="7">
    <source>
        <dbReference type="PIRNR" id="PIRNR000927"/>
    </source>
</evidence>
<evidence type="ECO:0000256" key="10">
    <source>
        <dbReference type="SAM" id="MobiDB-lite"/>
    </source>
</evidence>
<dbReference type="PROSITE" id="PS00383">
    <property type="entry name" value="TYR_PHOSPHATASE_1"/>
    <property type="match status" value="1"/>
</dbReference>
<dbReference type="Pfam" id="PF08736">
    <property type="entry name" value="FA"/>
    <property type="match status" value="1"/>
</dbReference>
<evidence type="ECO:0000259" key="12">
    <source>
        <dbReference type="PROSITE" id="PS50056"/>
    </source>
</evidence>
<dbReference type="SMART" id="SM00404">
    <property type="entry name" value="PTPc_motif"/>
    <property type="match status" value="1"/>
</dbReference>